<feature type="region of interest" description="Disordered" evidence="1">
    <location>
        <begin position="35"/>
        <end position="54"/>
    </location>
</feature>
<keyword evidence="3" id="KW-0496">Mitochondrion</keyword>
<dbReference type="GeneID" id="6993661"/>
<keyword evidence="2" id="KW-1133">Transmembrane helix</keyword>
<organism evidence="3">
    <name type="scientific">Ophiophagus hannah</name>
    <name type="common">King cobra</name>
    <name type="synonym">Naja hannah</name>
    <dbReference type="NCBI Taxonomy" id="8665"/>
    <lineage>
        <taxon>Eukaryota</taxon>
        <taxon>Metazoa</taxon>
        <taxon>Chordata</taxon>
        <taxon>Craniata</taxon>
        <taxon>Vertebrata</taxon>
        <taxon>Euteleostomi</taxon>
        <taxon>Lepidosauria</taxon>
        <taxon>Squamata</taxon>
        <taxon>Bifurcata</taxon>
        <taxon>Unidentata</taxon>
        <taxon>Episquamata</taxon>
        <taxon>Toxicofera</taxon>
        <taxon>Serpentes</taxon>
        <taxon>Colubroidea</taxon>
        <taxon>Elapidae</taxon>
        <taxon>Elapinae</taxon>
        <taxon>Ophiophagus</taxon>
    </lineage>
</organism>
<dbReference type="EMBL" id="EU921899">
    <property type="protein sequence ID" value="ACF94340.1"/>
    <property type="molecule type" value="Genomic_DNA"/>
</dbReference>
<feature type="compositionally biased region" description="Pro residues" evidence="1">
    <location>
        <begin position="38"/>
        <end position="54"/>
    </location>
</feature>
<dbReference type="AlphaFoldDB" id="B6DCH1"/>
<protein>
    <submittedName>
        <fullName evidence="3">ATP synthase F0 subunit 8</fullName>
    </submittedName>
</protein>
<geneLocation type="mitochondrion" evidence="3"/>
<gene>
    <name evidence="3" type="primary">ATP8</name>
</gene>
<evidence type="ECO:0000313" key="3">
    <source>
        <dbReference type="EMBL" id="ACF94340.1"/>
    </source>
</evidence>
<reference evidence="3" key="1">
    <citation type="journal article" date="2010" name="Yi Chuan">
        <title>Sequencing and analysis of the complete mitochondrial genome of the King Cobra, Ophiophagus hannah (Serpents: Elapidae).</title>
        <authorList>
            <person name="Chen N."/>
            <person name="Lai X.P."/>
        </authorList>
    </citation>
    <scope>NUCLEOTIDE SEQUENCE</scope>
</reference>
<dbReference type="CTD" id="4509"/>
<sequence>MPQLSTAHIFLIHLWTWFVLYLITQKIKTVLMNKTPTNAPPMKPNKPTPTLPWT</sequence>
<keyword evidence="2" id="KW-0472">Membrane</keyword>
<proteinExistence type="predicted"/>
<dbReference type="RefSeq" id="YP_002290835.1">
    <property type="nucleotide sequence ID" value="NC_011394.1"/>
</dbReference>
<name>B6DCH1_OPHHA</name>
<feature type="transmembrane region" description="Helical" evidence="2">
    <location>
        <begin position="6"/>
        <end position="24"/>
    </location>
</feature>
<keyword evidence="2" id="KW-0812">Transmembrane</keyword>
<evidence type="ECO:0000256" key="2">
    <source>
        <dbReference type="SAM" id="Phobius"/>
    </source>
</evidence>
<accession>B6DCH1</accession>
<evidence type="ECO:0000256" key="1">
    <source>
        <dbReference type="SAM" id="MobiDB-lite"/>
    </source>
</evidence>